<keyword evidence="5" id="KW-1185">Reference proteome</keyword>
<dbReference type="AlphaFoldDB" id="A0A1H3WYL3"/>
<dbReference type="NCBIfam" id="TIGR04183">
    <property type="entry name" value="Por_Secre_tail"/>
    <property type="match status" value="1"/>
</dbReference>
<dbReference type="Pfam" id="PF18962">
    <property type="entry name" value="Por_Secre_tail"/>
    <property type="match status" value="1"/>
</dbReference>
<dbReference type="EMBL" id="FNRD01000001">
    <property type="protein sequence ID" value="SDZ92245.1"/>
    <property type="molecule type" value="Genomic_DNA"/>
</dbReference>
<keyword evidence="1 2" id="KW-0732">Signal</keyword>
<evidence type="ECO:0000256" key="1">
    <source>
        <dbReference type="ARBA" id="ARBA00022729"/>
    </source>
</evidence>
<feature type="domain" description="Secretion system C-terminal sorting" evidence="3">
    <location>
        <begin position="90"/>
        <end position="158"/>
    </location>
</feature>
<dbReference type="Proteomes" id="UP000198951">
    <property type="component" value="Unassembled WGS sequence"/>
</dbReference>
<proteinExistence type="predicted"/>
<organism evidence="4 5">
    <name type="scientific">Flavobacterium gillisiae</name>
    <dbReference type="NCBI Taxonomy" id="150146"/>
    <lineage>
        <taxon>Bacteria</taxon>
        <taxon>Pseudomonadati</taxon>
        <taxon>Bacteroidota</taxon>
        <taxon>Flavobacteriia</taxon>
        <taxon>Flavobacteriales</taxon>
        <taxon>Flavobacteriaceae</taxon>
        <taxon>Flavobacterium</taxon>
    </lineage>
</organism>
<evidence type="ECO:0000313" key="5">
    <source>
        <dbReference type="Proteomes" id="UP000198951"/>
    </source>
</evidence>
<protein>
    <submittedName>
        <fullName evidence="4">Por secretion system C-terminal sorting domain-containing protein</fullName>
    </submittedName>
</protein>
<evidence type="ECO:0000313" key="4">
    <source>
        <dbReference type="EMBL" id="SDZ92245.1"/>
    </source>
</evidence>
<feature type="chain" id="PRO_5011553099" evidence="2">
    <location>
        <begin position="20"/>
        <end position="166"/>
    </location>
</feature>
<evidence type="ECO:0000256" key="2">
    <source>
        <dbReference type="SAM" id="SignalP"/>
    </source>
</evidence>
<dbReference type="OrthoDB" id="1352409at2"/>
<gene>
    <name evidence="4" type="ORF">SAMN05443667_101302</name>
</gene>
<name>A0A1H3WYL3_9FLAO</name>
<dbReference type="InterPro" id="IPR026444">
    <property type="entry name" value="Secre_tail"/>
</dbReference>
<feature type="signal peptide" evidence="2">
    <location>
        <begin position="1"/>
        <end position="19"/>
    </location>
</feature>
<sequence length="166" mass="18734">MRNTVVAIVFCLMSTFVFSQKLESSIIASQGGYDSTSFISLEWTLGENVVETVMQKSQIISQGFHQTYFSKSKVVRKKDMFEYPLDIIAYPNPVQSTLHLFLNAVFESQLNVDLYDITGKKVMEFIVTQKESNVSYEVEGLSSGIYLLHVSNSSGLLLKTHKIVKN</sequence>
<reference evidence="5" key="1">
    <citation type="submission" date="2016-10" db="EMBL/GenBank/DDBJ databases">
        <authorList>
            <person name="Varghese N."/>
            <person name="Submissions S."/>
        </authorList>
    </citation>
    <scope>NUCLEOTIDE SEQUENCE [LARGE SCALE GENOMIC DNA]</scope>
    <source>
        <strain evidence="5">DSM 22376</strain>
    </source>
</reference>
<evidence type="ECO:0000259" key="3">
    <source>
        <dbReference type="Pfam" id="PF18962"/>
    </source>
</evidence>
<accession>A0A1H3WYL3</accession>
<dbReference type="STRING" id="150146.SAMN05443667_101302"/>